<keyword evidence="2" id="KW-0150">Chloroplast</keyword>
<feature type="transmembrane region" description="Helical" evidence="1">
    <location>
        <begin position="299"/>
        <end position="318"/>
    </location>
</feature>
<dbReference type="EMBL" id="KJ410684">
    <property type="protein sequence ID" value="AHX25326.1"/>
    <property type="molecule type" value="Genomic_DNA"/>
</dbReference>
<feature type="transmembrane region" description="Helical" evidence="1">
    <location>
        <begin position="236"/>
        <end position="259"/>
    </location>
</feature>
<name>A0A023PKC0_9STRA</name>
<keyword evidence="1" id="KW-0472">Membrane</keyword>
<geneLocation type="chloroplast" evidence="2"/>
<feature type="transmembrane region" description="Helical" evidence="1">
    <location>
        <begin position="411"/>
        <end position="433"/>
    </location>
</feature>
<evidence type="ECO:0000313" key="2">
    <source>
        <dbReference type="EMBL" id="AHX25326.1"/>
    </source>
</evidence>
<proteinExistence type="predicted"/>
<gene>
    <name evidence="2" type="ORF">Naoc00016</name>
</gene>
<sequence>MENIQNQSSNTKEGKHKTFLKGQEILKTTISSIELDQEKYKIQLTSNLTTIRPINKHKRLKNLYIKYKTRLNVSKQAIKKISILKYEKFNEEINFSRYVHKNNVAQKLKSQLYVNKIFIAKLNFIYLIREKVSKLKFLIEKIKVNFLELKPFTLASYLNKFLKIEKNLFFLLNLFNKNYKKLNFITLTNSNNSKFFNWITSYLKFIIHSLNNLLVKLLKLKDFFDKGKLLSYLSRFGFILKIYFIPFIFLANQSLIPFIQEYEELIVSSFSNKLFEKIPFLTTLIRICNPLINSYNKMVQFWVIIAYFLIFPTGYKSLKLSYKLGYNGSIAFIFLLINYSLGLSQEIAITIFECIKLIKDILFSNYLVKHLNVVKYKEREESISIFTNLVQRYELQIKQDYFNWLLFLNHFILSPLAFISLAVLVYNCLYYIIYNKNPKIPLVTKAALATIKNPQEEE</sequence>
<keyword evidence="1" id="KW-1133">Transmembrane helix</keyword>
<organism evidence="2">
    <name type="scientific">Nannochloropsis oculata</name>
    <dbReference type="NCBI Taxonomy" id="43925"/>
    <lineage>
        <taxon>Eukaryota</taxon>
        <taxon>Sar</taxon>
        <taxon>Stramenopiles</taxon>
        <taxon>Ochrophyta</taxon>
        <taxon>Eustigmatophyceae</taxon>
        <taxon>Eustigmatales</taxon>
        <taxon>Monodopsidaceae</taxon>
        <taxon>Nannochloropsis</taxon>
    </lineage>
</organism>
<keyword evidence="2" id="KW-0934">Plastid</keyword>
<evidence type="ECO:0000256" key="1">
    <source>
        <dbReference type="SAM" id="Phobius"/>
    </source>
</evidence>
<feature type="transmembrane region" description="Helical" evidence="1">
    <location>
        <begin position="330"/>
        <end position="352"/>
    </location>
</feature>
<dbReference type="AlphaFoldDB" id="A0A023PKC0"/>
<reference evidence="2" key="1">
    <citation type="journal article" date="2014" name="BMC Genomics">
        <title>A pangenomic analysis of the Nannochloropsis organellar genomes reveals novel genetic variations in key metabolic genes.</title>
        <authorList>
            <person name="Starkenburg S.R."/>
            <person name="Kwon K.J."/>
            <person name="Jha R.K."/>
            <person name="McKay C."/>
            <person name="Jacobs M."/>
            <person name="Chertkov O."/>
            <person name="Twary S."/>
            <person name="Rocap G."/>
            <person name="Cattolico R.A."/>
        </authorList>
    </citation>
    <scope>NUCLEOTIDE SEQUENCE</scope>
    <source>
        <strain evidence="2">CCMP525</strain>
    </source>
</reference>
<keyword evidence="1" id="KW-0812">Transmembrane</keyword>
<protein>
    <submittedName>
        <fullName evidence="2">Uncharacterized protein</fullName>
    </submittedName>
</protein>
<accession>A0A023PKC0</accession>